<evidence type="ECO:0000256" key="1">
    <source>
        <dbReference type="ARBA" id="ARBA00023015"/>
    </source>
</evidence>
<dbReference type="InterPro" id="IPR036388">
    <property type="entry name" value="WH-like_DNA-bd_sf"/>
</dbReference>
<dbReference type="PRINTS" id="PR00598">
    <property type="entry name" value="HTHMARR"/>
</dbReference>
<keyword evidence="1" id="KW-0805">Transcription regulation</keyword>
<dbReference type="Pfam" id="PF01047">
    <property type="entry name" value="MarR"/>
    <property type="match status" value="1"/>
</dbReference>
<keyword evidence="3" id="KW-0804">Transcription</keyword>
<name>A0ABV6PVH2_9BURK</name>
<feature type="domain" description="HTH marR-type" evidence="4">
    <location>
        <begin position="21"/>
        <end position="148"/>
    </location>
</feature>
<sequence length="154" mass="16441">MSTPRGAGAAPLDVGGVAARVAQVHAELMRLTRKRLDEQGIALNHSQVQALKRLRANGSMSAGELARAFDYDSGGMTRLLDRLESQGLLQRQPDPGDRRSLRIQPTAAGLALGERLAAIGEAVLAQALSPLSARERQGLLDCLERMLAALRQAP</sequence>
<keyword evidence="6" id="KW-1185">Reference proteome</keyword>
<evidence type="ECO:0000259" key="4">
    <source>
        <dbReference type="PROSITE" id="PS50995"/>
    </source>
</evidence>
<dbReference type="PANTHER" id="PTHR42756">
    <property type="entry name" value="TRANSCRIPTIONAL REGULATOR, MARR"/>
    <property type="match status" value="1"/>
</dbReference>
<dbReference type="PROSITE" id="PS50995">
    <property type="entry name" value="HTH_MARR_2"/>
    <property type="match status" value="1"/>
</dbReference>
<accession>A0ABV6PVH2</accession>
<dbReference type="RefSeq" id="WP_377482762.1">
    <property type="nucleotide sequence ID" value="NZ_JBHLTN010000018.1"/>
</dbReference>
<proteinExistence type="predicted"/>
<dbReference type="PANTHER" id="PTHR42756:SF1">
    <property type="entry name" value="TRANSCRIPTIONAL REPRESSOR OF EMRAB OPERON"/>
    <property type="match status" value="1"/>
</dbReference>
<dbReference type="EMBL" id="JBHLTN010000018">
    <property type="protein sequence ID" value="MFC0592948.1"/>
    <property type="molecule type" value="Genomic_DNA"/>
</dbReference>
<evidence type="ECO:0000256" key="3">
    <source>
        <dbReference type="ARBA" id="ARBA00023163"/>
    </source>
</evidence>
<dbReference type="InterPro" id="IPR036390">
    <property type="entry name" value="WH_DNA-bd_sf"/>
</dbReference>
<dbReference type="SMART" id="SM00347">
    <property type="entry name" value="HTH_MARR"/>
    <property type="match status" value="1"/>
</dbReference>
<evidence type="ECO:0000256" key="2">
    <source>
        <dbReference type="ARBA" id="ARBA00023125"/>
    </source>
</evidence>
<dbReference type="InterPro" id="IPR000835">
    <property type="entry name" value="HTH_MarR-typ"/>
</dbReference>
<evidence type="ECO:0000313" key="6">
    <source>
        <dbReference type="Proteomes" id="UP001589834"/>
    </source>
</evidence>
<evidence type="ECO:0000313" key="5">
    <source>
        <dbReference type="EMBL" id="MFC0592948.1"/>
    </source>
</evidence>
<dbReference type="Gene3D" id="1.10.10.10">
    <property type="entry name" value="Winged helix-like DNA-binding domain superfamily/Winged helix DNA-binding domain"/>
    <property type="match status" value="1"/>
</dbReference>
<keyword evidence="2" id="KW-0238">DNA-binding</keyword>
<comment type="caution">
    <text evidence="5">The sequence shown here is derived from an EMBL/GenBank/DDBJ whole genome shotgun (WGS) entry which is preliminary data.</text>
</comment>
<dbReference type="Proteomes" id="UP001589834">
    <property type="component" value="Unassembled WGS sequence"/>
</dbReference>
<organism evidence="5 6">
    <name type="scientific">Ottowia pentelensis</name>
    <dbReference type="NCBI Taxonomy" id="511108"/>
    <lineage>
        <taxon>Bacteria</taxon>
        <taxon>Pseudomonadati</taxon>
        <taxon>Pseudomonadota</taxon>
        <taxon>Betaproteobacteria</taxon>
        <taxon>Burkholderiales</taxon>
        <taxon>Comamonadaceae</taxon>
        <taxon>Ottowia</taxon>
    </lineage>
</organism>
<protein>
    <submittedName>
        <fullName evidence="5">MarR family winged helix-turn-helix transcriptional regulator</fullName>
    </submittedName>
</protein>
<gene>
    <name evidence="5" type="ORF">ACFFGG_10285</name>
</gene>
<reference evidence="5 6" key="1">
    <citation type="submission" date="2024-09" db="EMBL/GenBank/DDBJ databases">
        <authorList>
            <person name="Sun Q."/>
            <person name="Mori K."/>
        </authorList>
    </citation>
    <scope>NUCLEOTIDE SEQUENCE [LARGE SCALE GENOMIC DNA]</scope>
    <source>
        <strain evidence="5 6">NCAIM B.02336</strain>
    </source>
</reference>
<dbReference type="SUPFAM" id="SSF46785">
    <property type="entry name" value="Winged helix' DNA-binding domain"/>
    <property type="match status" value="1"/>
</dbReference>